<feature type="domain" description="FimV N-terminal" evidence="4">
    <location>
        <begin position="30"/>
        <end position="136"/>
    </location>
</feature>
<evidence type="ECO:0000313" key="5">
    <source>
        <dbReference type="EMBL" id="VAW92352.1"/>
    </source>
</evidence>
<feature type="coiled-coil region" evidence="1">
    <location>
        <begin position="491"/>
        <end position="553"/>
    </location>
</feature>
<dbReference type="NCBIfam" id="TIGR03505">
    <property type="entry name" value="FimV_core"/>
    <property type="match status" value="1"/>
</dbReference>
<dbReference type="EMBL" id="UOFR01000014">
    <property type="protein sequence ID" value="VAW92352.1"/>
    <property type="molecule type" value="Genomic_DNA"/>
</dbReference>
<dbReference type="InterPro" id="IPR020011">
    <property type="entry name" value="FimV_C"/>
</dbReference>
<keyword evidence="3" id="KW-0812">Transmembrane</keyword>
<dbReference type="Pfam" id="PF25800">
    <property type="entry name" value="FimV_N"/>
    <property type="match status" value="1"/>
</dbReference>
<evidence type="ECO:0000259" key="4">
    <source>
        <dbReference type="Pfam" id="PF25800"/>
    </source>
</evidence>
<dbReference type="InterPro" id="IPR057840">
    <property type="entry name" value="FimV_N"/>
</dbReference>
<protein>
    <recommendedName>
        <fullName evidence="4">FimV N-terminal domain-containing protein</fullName>
    </recommendedName>
</protein>
<evidence type="ECO:0000256" key="3">
    <source>
        <dbReference type="SAM" id="Phobius"/>
    </source>
</evidence>
<feature type="region of interest" description="Disordered" evidence="2">
    <location>
        <begin position="604"/>
        <end position="638"/>
    </location>
</feature>
<keyword evidence="3" id="KW-1133">Transmembrane helix</keyword>
<dbReference type="InterPro" id="IPR038440">
    <property type="entry name" value="FimV_C_sf"/>
</dbReference>
<feature type="compositionally biased region" description="Polar residues" evidence="2">
    <location>
        <begin position="934"/>
        <end position="946"/>
    </location>
</feature>
<dbReference type="NCBIfam" id="TIGR03504">
    <property type="entry name" value="FimV_Cterm"/>
    <property type="match status" value="1"/>
</dbReference>
<organism evidence="5">
    <name type="scientific">hydrothermal vent metagenome</name>
    <dbReference type="NCBI Taxonomy" id="652676"/>
    <lineage>
        <taxon>unclassified sequences</taxon>
        <taxon>metagenomes</taxon>
        <taxon>ecological metagenomes</taxon>
    </lineage>
</organism>
<feature type="compositionally biased region" description="Pro residues" evidence="2">
    <location>
        <begin position="160"/>
        <end position="174"/>
    </location>
</feature>
<feature type="transmembrane region" description="Helical" evidence="3">
    <location>
        <begin position="654"/>
        <end position="676"/>
    </location>
</feature>
<evidence type="ECO:0000256" key="1">
    <source>
        <dbReference type="SAM" id="Coils"/>
    </source>
</evidence>
<proteinExistence type="predicted"/>
<sequence>MLDRLRLPVKMATGVLVAWFFSLPITVNALGFGNINMKSALNEPLVAEIELLSATPDDIKILEVKLASNEAFMRAGVDRSVLLSRIKFNVVKRSGKYYINLRTQESVREPFLNFLLEMNWKSGRMLREYTVLLDPPDRMQQQQVASAPETAPAETFVTPAPSPLAAPEPAPAPAPIAAAPESAPTPAPEPIAVAESPFLDTPAPAEQSAQDGGGLFPKVALDESPQVPVEASSAAAISEPEPIAAAPEPIAVPEPIVAPEPVEAAPEMVQAPDELLPLTSEVVIPDEPAFDDQEDGLFPQIPLQAYSESAEQVADAEFTPELAPVDGELAPEPYQPVGELDYGITQKGDNAWKIANKLNPSEQISVYQVMMALQQSNPNAFIDGNIHRLKVGQVMRIDDASLLTAMSKEQASEQYQAQTQVWEEYVTSVGGEVPRQAIVAGADPEFTGSTGEPVGELTLDTPDGEDLSAGTGAEVTGSAGNADTALLREQIRQAQSEASTERNRNTQLAQRLERLEQELQRLENLVTVKDTDLAALQSRLDELNTQRAAAGDKPVDVAQIEPEPLPEPVAVEPDVVPEPIDEPVAIEPEPIESIEPIEPEPIEPITEQPVEPSPLEAPDVDEPEQSAPATTQASDGGIMGTIMGMVSGLFAGGMLMYIIGGIVGVIILLLLVMIIVRRRKGVSFQESILNTASKDEPDSIVGDVTPSQNSSLMGGESSFLSDFAISGVSAIQAEDSEVDPLTEADVFMAYGRYEAAEERLQEAISQDPGRGELRVKLLELFNTTKNKAGFESSAEEFYATLGDGASSDPLWLKVVAMGSEIAPGNPMFSGEGMPDMPVMDTASVPSADDSEVMDIGLDTGVFSNSELNGSGAAEDGAVDAYTGGGDLDFNLEENTGETTSGDAGLDFSLDSEDSSTEIPMPTADDLNFDLNTAGDESTQTALSPENSGGLDFSLDGDTASGDANTGGDLDFNLDLGGDDDPTATDIQLDISATAPAGAGTTSSLDFDLNTEDESDVSSAGMDMNLDASDAIDLDMPTGADEVGTKLDLARAYIDMGDPDGARSILDEVIDEGDDGQKQEAEQLMAQIG</sequence>
<feature type="region of interest" description="Disordered" evidence="2">
    <location>
        <begin position="443"/>
        <end position="478"/>
    </location>
</feature>
<keyword evidence="3" id="KW-0472">Membrane</keyword>
<evidence type="ECO:0000256" key="2">
    <source>
        <dbReference type="SAM" id="MobiDB-lite"/>
    </source>
</evidence>
<dbReference type="AlphaFoldDB" id="A0A3B0ZY30"/>
<keyword evidence="1" id="KW-0175">Coiled coil</keyword>
<feature type="region of interest" description="Disordered" evidence="2">
    <location>
        <begin position="139"/>
        <end position="191"/>
    </location>
</feature>
<reference evidence="5" key="1">
    <citation type="submission" date="2018-06" db="EMBL/GenBank/DDBJ databases">
        <authorList>
            <person name="Zhirakovskaya E."/>
        </authorList>
    </citation>
    <scope>NUCLEOTIDE SEQUENCE</scope>
</reference>
<feature type="region of interest" description="Disordered" evidence="2">
    <location>
        <begin position="884"/>
        <end position="965"/>
    </location>
</feature>
<accession>A0A3B0ZY30</accession>
<dbReference type="Gene3D" id="1.20.58.2200">
    <property type="match status" value="1"/>
</dbReference>
<dbReference type="InterPro" id="IPR020012">
    <property type="entry name" value="LysM_FimV"/>
</dbReference>
<gene>
    <name evidence="5" type="ORF">MNBD_GAMMA21-1248</name>
</gene>
<name>A0A3B0ZY30_9ZZZZ</name>